<name>E9GYZ5_DAPPU</name>
<dbReference type="AlphaFoldDB" id="E9GYZ5"/>
<dbReference type="OrthoDB" id="7685730at2759"/>
<dbReference type="Proteomes" id="UP000000305">
    <property type="component" value="Unassembled WGS sequence"/>
</dbReference>
<evidence type="ECO:0000313" key="3">
    <source>
        <dbReference type="Proteomes" id="UP000000305"/>
    </source>
</evidence>
<dbReference type="HOGENOM" id="CLU_858587_0_0_1"/>
<protein>
    <submittedName>
        <fullName evidence="2">Uncharacterized protein</fullName>
    </submittedName>
</protein>
<proteinExistence type="predicted"/>
<dbReference type="InParanoid" id="E9GYZ5"/>
<reference evidence="2 3" key="1">
    <citation type="journal article" date="2011" name="Science">
        <title>The ecoresponsive genome of Daphnia pulex.</title>
        <authorList>
            <person name="Colbourne J.K."/>
            <person name="Pfrender M.E."/>
            <person name="Gilbert D."/>
            <person name="Thomas W.K."/>
            <person name="Tucker A."/>
            <person name="Oakley T.H."/>
            <person name="Tokishita S."/>
            <person name="Aerts A."/>
            <person name="Arnold G.J."/>
            <person name="Basu M.K."/>
            <person name="Bauer D.J."/>
            <person name="Caceres C.E."/>
            <person name="Carmel L."/>
            <person name="Casola C."/>
            <person name="Choi J.H."/>
            <person name="Detter J.C."/>
            <person name="Dong Q."/>
            <person name="Dusheyko S."/>
            <person name="Eads B.D."/>
            <person name="Frohlich T."/>
            <person name="Geiler-Samerotte K.A."/>
            <person name="Gerlach D."/>
            <person name="Hatcher P."/>
            <person name="Jogdeo S."/>
            <person name="Krijgsveld J."/>
            <person name="Kriventseva E.V."/>
            <person name="Kultz D."/>
            <person name="Laforsch C."/>
            <person name="Lindquist E."/>
            <person name="Lopez J."/>
            <person name="Manak J.R."/>
            <person name="Muller J."/>
            <person name="Pangilinan J."/>
            <person name="Patwardhan R.P."/>
            <person name="Pitluck S."/>
            <person name="Pritham E.J."/>
            <person name="Rechtsteiner A."/>
            <person name="Rho M."/>
            <person name="Rogozin I.B."/>
            <person name="Sakarya O."/>
            <person name="Salamov A."/>
            <person name="Schaack S."/>
            <person name="Shapiro H."/>
            <person name="Shiga Y."/>
            <person name="Skalitzky C."/>
            <person name="Smith Z."/>
            <person name="Souvorov A."/>
            <person name="Sung W."/>
            <person name="Tang Z."/>
            <person name="Tsuchiya D."/>
            <person name="Tu H."/>
            <person name="Vos H."/>
            <person name="Wang M."/>
            <person name="Wolf Y.I."/>
            <person name="Yamagata H."/>
            <person name="Yamada T."/>
            <person name="Ye Y."/>
            <person name="Shaw J.R."/>
            <person name="Andrews J."/>
            <person name="Crease T.J."/>
            <person name="Tang H."/>
            <person name="Lucas S.M."/>
            <person name="Robertson H.M."/>
            <person name="Bork P."/>
            <person name="Koonin E.V."/>
            <person name="Zdobnov E.M."/>
            <person name="Grigoriev I.V."/>
            <person name="Lynch M."/>
            <person name="Boore J.L."/>
        </authorList>
    </citation>
    <scope>NUCLEOTIDE SEQUENCE [LARGE SCALE GENOMIC DNA]</scope>
</reference>
<dbReference type="EMBL" id="GL732576">
    <property type="protein sequence ID" value="EFX75240.1"/>
    <property type="molecule type" value="Genomic_DNA"/>
</dbReference>
<evidence type="ECO:0000256" key="1">
    <source>
        <dbReference type="SAM" id="MobiDB-lite"/>
    </source>
</evidence>
<keyword evidence="3" id="KW-1185">Reference proteome</keyword>
<accession>E9GYZ5</accession>
<dbReference type="KEGG" id="dpx:DAPPUDRAFT_250623"/>
<feature type="compositionally biased region" description="Low complexity" evidence="1">
    <location>
        <begin position="24"/>
        <end position="38"/>
    </location>
</feature>
<feature type="region of interest" description="Disordered" evidence="1">
    <location>
        <begin position="23"/>
        <end position="50"/>
    </location>
</feature>
<evidence type="ECO:0000313" key="2">
    <source>
        <dbReference type="EMBL" id="EFX75240.1"/>
    </source>
</evidence>
<sequence>MWKLGICAKGNVARKNEEIKGQVEEAAAETTENSASTELKPPQDKPIPNFSPFEVSKSKRVYWHFEYSTKIKTFLTPTKVHQTRQQQLDEGLTKVVTEDNLPLNLLTRNALFSWIKSLSEAIEYARKPVNYTFEEAISDDFQDDYATEILKPLDELSLFTKLPEYIQSKRRGSVAAATNKVVKAAGAALTVRPGNEMENGFGVIHQQQKENLINIITKGTIVSEAEQNRVLAGTKDTTERFNGADLMSNGGVDNSHNPLHSELGCIIKVNYHKEIINFMAESNAKQERLMSIATTLATQETTQAVPQNEADDMINSLELPFNDF</sequence>
<organism evidence="2 3">
    <name type="scientific">Daphnia pulex</name>
    <name type="common">Water flea</name>
    <dbReference type="NCBI Taxonomy" id="6669"/>
    <lineage>
        <taxon>Eukaryota</taxon>
        <taxon>Metazoa</taxon>
        <taxon>Ecdysozoa</taxon>
        <taxon>Arthropoda</taxon>
        <taxon>Crustacea</taxon>
        <taxon>Branchiopoda</taxon>
        <taxon>Diplostraca</taxon>
        <taxon>Cladocera</taxon>
        <taxon>Anomopoda</taxon>
        <taxon>Daphniidae</taxon>
        <taxon>Daphnia</taxon>
    </lineage>
</organism>
<gene>
    <name evidence="2" type="ORF">DAPPUDRAFT_250623</name>
</gene>